<dbReference type="Pfam" id="PF13871">
    <property type="entry name" value="Helicase_C_4"/>
    <property type="match status" value="1"/>
</dbReference>
<dbReference type="InterPro" id="IPR027417">
    <property type="entry name" value="P-loop_NTPase"/>
</dbReference>
<dbReference type="FunFam" id="3.40.50.300:FF:000282">
    <property type="entry name" value="Strawberry notch homolog 1 (Drosophila)"/>
    <property type="match status" value="1"/>
</dbReference>
<evidence type="ECO:0000256" key="3">
    <source>
        <dbReference type="ARBA" id="ARBA00023054"/>
    </source>
</evidence>
<evidence type="ECO:0000256" key="5">
    <source>
        <dbReference type="ARBA" id="ARBA00057925"/>
    </source>
</evidence>
<name>A0A8C5VFI2_MICMU</name>
<dbReference type="GO" id="GO:0042393">
    <property type="term" value="F:histone binding"/>
    <property type="evidence" value="ECO:0007669"/>
    <property type="project" value="TreeGrafter"/>
</dbReference>
<dbReference type="InterPro" id="IPR057332">
    <property type="entry name" value="SBNO_a/b_dom"/>
</dbReference>
<evidence type="ECO:0000259" key="10">
    <source>
        <dbReference type="Pfam" id="PF25373"/>
    </source>
</evidence>
<dbReference type="EMBL" id="ABDC03024805">
    <property type="status" value="NOT_ANNOTATED_CDS"/>
    <property type="molecule type" value="Genomic_DNA"/>
</dbReference>
<evidence type="ECO:0000313" key="12">
    <source>
        <dbReference type="Proteomes" id="UP000694394"/>
    </source>
</evidence>
<feature type="compositionally biased region" description="Low complexity" evidence="7">
    <location>
        <begin position="716"/>
        <end position="725"/>
    </location>
</feature>
<dbReference type="GO" id="GO:0005634">
    <property type="term" value="C:nucleus"/>
    <property type="evidence" value="ECO:0007669"/>
    <property type="project" value="UniProtKB-SubCell"/>
</dbReference>
<dbReference type="GO" id="GO:0006355">
    <property type="term" value="P:regulation of DNA-templated transcription"/>
    <property type="evidence" value="ECO:0007669"/>
    <property type="project" value="InterPro"/>
</dbReference>
<evidence type="ECO:0000259" key="9">
    <source>
        <dbReference type="Pfam" id="PF13872"/>
    </source>
</evidence>
<dbReference type="PANTHER" id="PTHR12706">
    <property type="entry name" value="STRAWBERRY NOTCH-RELATED"/>
    <property type="match status" value="1"/>
</dbReference>
<organism evidence="11 12">
    <name type="scientific">Microcebus murinus</name>
    <name type="common">Gray mouse lemur</name>
    <name type="synonym">Lemur murinus</name>
    <dbReference type="NCBI Taxonomy" id="30608"/>
    <lineage>
        <taxon>Eukaryota</taxon>
        <taxon>Metazoa</taxon>
        <taxon>Chordata</taxon>
        <taxon>Craniata</taxon>
        <taxon>Vertebrata</taxon>
        <taxon>Euteleostomi</taxon>
        <taxon>Mammalia</taxon>
        <taxon>Eutheria</taxon>
        <taxon>Euarchontoglires</taxon>
        <taxon>Primates</taxon>
        <taxon>Strepsirrhini</taxon>
        <taxon>Lemuriformes</taxon>
        <taxon>Cheirogaleidae</taxon>
        <taxon>Microcebus</taxon>
    </lineage>
</organism>
<dbReference type="Gene3D" id="3.40.50.300">
    <property type="entry name" value="P-loop containing nucleotide triphosphate hydrolases"/>
    <property type="match status" value="1"/>
</dbReference>
<comment type="subcellular location">
    <subcellularLocation>
        <location evidence="1">Nucleus</location>
    </subcellularLocation>
</comment>
<dbReference type="InterPro" id="IPR026937">
    <property type="entry name" value="SBNO_Helicase_C_dom"/>
</dbReference>
<keyword evidence="3" id="KW-0175">Coiled coil</keyword>
<dbReference type="Ensembl" id="ENSMICT00000054104.2">
    <property type="protein sequence ID" value="ENSMICP00000020031.2"/>
    <property type="gene ID" value="ENSMICG00000006573.3"/>
</dbReference>
<protein>
    <recommendedName>
        <fullName evidence="6">Protein strawberry notch homolog 1</fullName>
    </recommendedName>
</protein>
<feature type="compositionally biased region" description="Acidic residues" evidence="7">
    <location>
        <begin position="680"/>
        <end position="694"/>
    </location>
</feature>
<accession>A0A8C5VFI2</accession>
<evidence type="ECO:0000256" key="2">
    <source>
        <dbReference type="ARBA" id="ARBA00006992"/>
    </source>
</evidence>
<feature type="domain" description="Strawberry notch helicase C" evidence="8">
    <location>
        <begin position="757"/>
        <end position="1031"/>
    </location>
</feature>
<feature type="region of interest" description="Disordered" evidence="7">
    <location>
        <begin position="21"/>
        <end position="48"/>
    </location>
</feature>
<keyword evidence="12" id="KW-1185">Reference proteome</keyword>
<dbReference type="Proteomes" id="UP000694394">
    <property type="component" value="Chromosome 21"/>
</dbReference>
<evidence type="ECO:0000259" key="8">
    <source>
        <dbReference type="Pfam" id="PF13871"/>
    </source>
</evidence>
<comment type="function">
    <text evidence="5">Plays a crucial role in the regulation of neural stem cells (NSCs) proliferation. Enhances the phosphorylation of GSK3B through the PI3K-Akt signaling pathway, thereby upregulating the Wnt/beta-catenin signaling pathway and promoting the proliferation of NSCs. Improves ischemic stroke recovery while inhibiting neuroinflammation through small extracellular vesicles (sEVs)-mediated mechanism. Enhances the secretion of sEVs from NSCs, which in turn inhibit both the MAPK and NF-kappaB pathways in microglia. This inhibition suppresses the pro-inflammatory M1 polarization of microglia, promoting a shift towards the M2 anti-inflammatory phenotype, which is beneficial for reducing neuroinflammation.</text>
</comment>
<feature type="domain" description="Strawberry notch AAA" evidence="9">
    <location>
        <begin position="220"/>
        <end position="525"/>
    </location>
</feature>
<evidence type="ECO:0000256" key="6">
    <source>
        <dbReference type="ARBA" id="ARBA00073422"/>
    </source>
</evidence>
<sequence>MVEPGQDLLLAALSESGISPNDLFDIDGGDTGLATPTPTPPVQQQQPPSTTTFVLNQINQLPTLGSTIVMTKTPPVTTNRQTITLTKFIQTTANTRPSVSAPAVRNAMTSAPSKDQVQLKDLLKNNSLNELMKLKPPANIAQPVATAATDVSNGTIKKESSNKEVARIWINDMKMRSFSPTMKVPVVKEEDEPEEEDEEEMGHAETYAEYMPIKLKIGLRHPDAVVETSSLSSVTPPDVWYKTSISEETIDNGWLSALQLEAITYAAQQHETFLPNGDRAGFLIGDGAGVGKGRTIAGIIYENYLLSRKRALWFSVSNDLKYDAERDLRDIGAKNILVHSLNKFKYGKISSKHNGSVKKGVIFATYSSLIGESQSGGKYKTRLKQLLHWCGDDFDGVIVFDECHKAKNLCPVGSSKPTKTGLAVLELQNKLPKARVVYASATGASEPRNMAYMNRLGIWGEGTPFREFSDFIQAVERRGVGAMEIVAMDMKLRGMYIARQLSFTGVTFKIEEVLLSQSYVKMYNKAVKLWVIARERFQQAADLIDAEQRMKKSMWGQFWSAHQRFFKYLCIASKVKRVVQLAREEIKNGKCVVIGLQSTGEARTLEALEEGGGELNDFVSTAKGVLQSLIEKHFPAPDRKKLYSLLGIDLTAPSNNSSPRDKAKKSRKVSGLTGSSSDDSGSESDASDNEESDYESSKNMSSGDDDDFNPFRDESTNSNTNSNSSLITSQDAVERAQQMKKDLLDKLEKLAEDLPPNTLDELIDELGGPENVAEMTGRKGRVVSNDDGSISYESRSELDVPVEILNITEKQRFMDGDKKLLSSHKCRLWYSLQADRRAKNQRRRFIWTLELPWTDRAIQQFGRTHRSNQVTAPEYVFLISELAGEQRFASIVAKRLESLGALTHGDRRATESRDLSRFNFDNKYGRNALEIVMKSIVNLDSPMVSPPPDYPGEFFKDVRQGLIGVGLINVEDRSGILTLDKDYNNIGKFLNRILGMEVHQQNALFQYFADTLTAVVQNAKKNGRYDMGILDLGSGDEKVRKSDVKKFLTPGYSTSGHVELYTISVERGMSWEEATKIWAELTGPDDGFYLSLQIRNNKKTAILVKEVNPKKKLFLVYRPNTGKQLKLEIYADLRKKYKKVVSDDALVHWLDQYNSSADTCTHAYWRGNCKKASLGLVCEIGLRCRTYYVLCGSVLSVWTKVEGVLASVSGTNVKMQIVRLRTEDGQRIVGLIIPANCVSPLVNLLSTSDQSQQLAVQQKQLWQQHHPQSITNLSNA</sequence>
<dbReference type="GO" id="GO:0009967">
    <property type="term" value="P:positive regulation of signal transduction"/>
    <property type="evidence" value="ECO:0007669"/>
    <property type="project" value="UniProtKB-ARBA"/>
</dbReference>
<dbReference type="InterPro" id="IPR039187">
    <property type="entry name" value="SNO_AAA"/>
</dbReference>
<comment type="similarity">
    <text evidence="2">Belongs to the SBNO family.</text>
</comment>
<feature type="domain" description="SBNO alpha/beta" evidence="10">
    <location>
        <begin position="1069"/>
        <end position="1183"/>
    </location>
</feature>
<dbReference type="InterPro" id="IPR026741">
    <property type="entry name" value="SNO"/>
</dbReference>
<dbReference type="AlphaFoldDB" id="A0A8C5VFI2"/>
<dbReference type="GO" id="GO:0031490">
    <property type="term" value="F:chromatin DNA binding"/>
    <property type="evidence" value="ECO:0007669"/>
    <property type="project" value="TreeGrafter"/>
</dbReference>
<proteinExistence type="inferred from homology"/>
<dbReference type="SUPFAM" id="SSF52540">
    <property type="entry name" value="P-loop containing nucleoside triphosphate hydrolases"/>
    <property type="match status" value="1"/>
</dbReference>
<evidence type="ECO:0000313" key="11">
    <source>
        <dbReference type="Ensembl" id="ENSMICP00000020031.2"/>
    </source>
</evidence>
<keyword evidence="4" id="KW-0539">Nucleus</keyword>
<dbReference type="GeneTree" id="ENSGT00940000155449"/>
<evidence type="ECO:0000256" key="7">
    <source>
        <dbReference type="SAM" id="MobiDB-lite"/>
    </source>
</evidence>
<evidence type="ECO:0000256" key="4">
    <source>
        <dbReference type="ARBA" id="ARBA00023242"/>
    </source>
</evidence>
<dbReference type="PANTHER" id="PTHR12706:SF8">
    <property type="entry name" value="PROTEIN STRAWBERRY NOTCH HOMOLOG 1"/>
    <property type="match status" value="1"/>
</dbReference>
<dbReference type="Pfam" id="PF13872">
    <property type="entry name" value="AAA_34"/>
    <property type="match status" value="1"/>
</dbReference>
<reference evidence="11" key="2">
    <citation type="submission" date="2025-08" db="UniProtKB">
        <authorList>
            <consortium name="Ensembl"/>
        </authorList>
    </citation>
    <scope>IDENTIFICATION</scope>
</reference>
<dbReference type="Pfam" id="PF25373">
    <property type="entry name" value="SBNO"/>
    <property type="match status" value="1"/>
</dbReference>
<gene>
    <name evidence="11" type="primary">SBNO1</name>
</gene>
<feature type="region of interest" description="Disordered" evidence="7">
    <location>
        <begin position="653"/>
        <end position="734"/>
    </location>
</feature>
<evidence type="ECO:0000256" key="1">
    <source>
        <dbReference type="ARBA" id="ARBA00004123"/>
    </source>
</evidence>
<reference evidence="11" key="3">
    <citation type="submission" date="2025-09" db="UniProtKB">
        <authorList>
            <consortium name="Ensembl"/>
        </authorList>
    </citation>
    <scope>IDENTIFICATION</scope>
</reference>
<reference evidence="11" key="1">
    <citation type="submission" date="2016-12" db="EMBL/GenBank/DDBJ databases">
        <title>Mouse lemur reference genome and diversity panel.</title>
        <authorList>
            <person name="Harris R."/>
            <person name="Larsen P."/>
            <person name="Liu Y."/>
            <person name="Hughes D.S."/>
            <person name="Murali S."/>
            <person name="Raveendran M."/>
            <person name="Korchina V."/>
            <person name="Wang M."/>
            <person name="Jhangiani S."/>
            <person name="Bandaranaike D."/>
            <person name="Bellair M."/>
            <person name="Blankenburg K."/>
            <person name="Chao H."/>
            <person name="Dahdouli M."/>
            <person name="Dinh H."/>
            <person name="Doddapaneni H."/>
            <person name="English A."/>
            <person name="Firestine M."/>
            <person name="Gnanaolivu R."/>
            <person name="Gross S."/>
            <person name="Hernandez B."/>
            <person name="Javaid M."/>
            <person name="Jayaseelan J."/>
            <person name="Jones J."/>
            <person name="Khan Z."/>
            <person name="Kovar C."/>
            <person name="Kurapati P."/>
            <person name="Le B."/>
            <person name="Lee S."/>
            <person name="Li M."/>
            <person name="Mathew T."/>
            <person name="Narasimhan A."/>
            <person name="Ngo D."/>
            <person name="Nguyen L."/>
            <person name="Okwuonu G."/>
            <person name="Ongeri F."/>
            <person name="Osuji N."/>
            <person name="Pu L.-L."/>
            <person name="Puazo M."/>
            <person name="Quiroz J."/>
            <person name="Raj R."/>
            <person name="Rajbhandari K."/>
            <person name="Reid J.G."/>
            <person name="Santibanez J."/>
            <person name="Sexton D."/>
            <person name="Skinner E."/>
            <person name="Vee V."/>
            <person name="Weissenberger G."/>
            <person name="Wu Y."/>
            <person name="Xin Y."/>
            <person name="Han Y."/>
            <person name="Campbell C."/>
            <person name="Brown A."/>
            <person name="Sullivan B."/>
            <person name="Shelton J."/>
            <person name="Brown S."/>
            <person name="Dudchenko O."/>
            <person name="Machol I."/>
            <person name="Durand N."/>
            <person name="Shamim M."/>
            <person name="Lieberman A."/>
            <person name="Muzny D.M."/>
            <person name="Richards S."/>
            <person name="Yoder A."/>
            <person name="Worley K.C."/>
            <person name="Rogers J."/>
            <person name="Gibbs R.A."/>
        </authorList>
    </citation>
    <scope>NUCLEOTIDE SEQUENCE [LARGE SCALE GENOMIC DNA]</scope>
</reference>